<dbReference type="SUPFAM" id="SSF53756">
    <property type="entry name" value="UDP-Glycosyltransferase/glycogen phosphorylase"/>
    <property type="match status" value="1"/>
</dbReference>
<protein>
    <submittedName>
        <fullName evidence="2">Protein FlbA</fullName>
    </submittedName>
</protein>
<dbReference type="Gene3D" id="3.40.50.2000">
    <property type="entry name" value="Glycogen Phosphorylase B"/>
    <property type="match status" value="1"/>
</dbReference>
<dbReference type="Gene3D" id="1.25.40.10">
    <property type="entry name" value="Tetratricopeptide repeat domain"/>
    <property type="match status" value="1"/>
</dbReference>
<gene>
    <name evidence="2" type="ORF">SCF082_LOCUS16657</name>
</gene>
<dbReference type="SMART" id="SM00028">
    <property type="entry name" value="TPR"/>
    <property type="match status" value="3"/>
</dbReference>
<feature type="repeat" description="TPR" evidence="1">
    <location>
        <begin position="43"/>
        <end position="76"/>
    </location>
</feature>
<feature type="repeat" description="TPR" evidence="1">
    <location>
        <begin position="113"/>
        <end position="146"/>
    </location>
</feature>
<evidence type="ECO:0000313" key="2">
    <source>
        <dbReference type="EMBL" id="CAK9024500.1"/>
    </source>
</evidence>
<dbReference type="PROSITE" id="PS50005">
    <property type="entry name" value="TPR"/>
    <property type="match status" value="2"/>
</dbReference>
<organism evidence="2 3">
    <name type="scientific">Durusdinium trenchii</name>
    <dbReference type="NCBI Taxonomy" id="1381693"/>
    <lineage>
        <taxon>Eukaryota</taxon>
        <taxon>Sar</taxon>
        <taxon>Alveolata</taxon>
        <taxon>Dinophyceae</taxon>
        <taxon>Suessiales</taxon>
        <taxon>Symbiodiniaceae</taxon>
        <taxon>Durusdinium</taxon>
    </lineage>
</organism>
<keyword evidence="1" id="KW-0802">TPR repeat</keyword>
<proteinExistence type="predicted"/>
<sequence>MSTQLLSEVAAVFKQAEQMRESGNIEEALKGYSTVVFHAPKHWPAYFHLGVLFGEKGHQELAIALLRRAEAIKPDHHVIKNHMADNMMKLGLLEEPIPLLEASWRIQPTGENIGALMKLGKIAWEKNDLDQAIAYFDQLLAIEEPEDADEGVRDTRHVSKWFRALCFMARDDYQQAWEGYEWRYYLPGVITPILHGEKWEGQSLDGCRIILAYEQRFGDILQFIRYVPRLQKMGAKVILQLPSELVRQVRQSFPDVEIVSTEDKLPQYDYWQLATSIPAVLNLAKDDLFEDRVPYLDVATADRQTVPARPGTQLKVGLVWAGKPEPDRSMPYKKLLPLLSRGDVSFFSFQLGERRQDIFDNATGWLVQDLGRQISDFYDSSALLLEMDLLITIDTAIAHQAGALGVPVWVMLKHFSDWRWGLDRSDCSWYPSMRLFRQHQAGAWDEACEDLYAAFDEWVAESKVKVFNNQPEVRVGEARRETMSAAWRPEGKSGYPLAPCALTGSGRAYLEQLYGQDVPYQAVGFKMMHDQAISGPNSDAWDFLLENPDIK</sequence>
<dbReference type="InterPro" id="IPR011990">
    <property type="entry name" value="TPR-like_helical_dom_sf"/>
</dbReference>
<dbReference type="SUPFAM" id="SSF48452">
    <property type="entry name" value="TPR-like"/>
    <property type="match status" value="1"/>
</dbReference>
<dbReference type="EMBL" id="CAXAMM010010901">
    <property type="protein sequence ID" value="CAK9024500.1"/>
    <property type="molecule type" value="Genomic_DNA"/>
</dbReference>
<reference evidence="2 3" key="1">
    <citation type="submission" date="2024-02" db="EMBL/GenBank/DDBJ databases">
        <authorList>
            <person name="Chen Y."/>
            <person name="Shah S."/>
            <person name="Dougan E. K."/>
            <person name="Thang M."/>
            <person name="Chan C."/>
        </authorList>
    </citation>
    <scope>NUCLEOTIDE SEQUENCE [LARGE SCALE GENOMIC DNA]</scope>
</reference>
<dbReference type="InterPro" id="IPR019734">
    <property type="entry name" value="TPR_rpt"/>
</dbReference>
<name>A0ABP0KDP4_9DINO</name>
<evidence type="ECO:0000313" key="3">
    <source>
        <dbReference type="Proteomes" id="UP001642464"/>
    </source>
</evidence>
<dbReference type="Pfam" id="PF13181">
    <property type="entry name" value="TPR_8"/>
    <property type="match status" value="2"/>
</dbReference>
<keyword evidence="3" id="KW-1185">Reference proteome</keyword>
<evidence type="ECO:0000256" key="1">
    <source>
        <dbReference type="PROSITE-ProRule" id="PRU00339"/>
    </source>
</evidence>
<feature type="non-terminal residue" evidence="2">
    <location>
        <position position="551"/>
    </location>
</feature>
<comment type="caution">
    <text evidence="2">The sequence shown here is derived from an EMBL/GenBank/DDBJ whole genome shotgun (WGS) entry which is preliminary data.</text>
</comment>
<dbReference type="Proteomes" id="UP001642464">
    <property type="component" value="Unassembled WGS sequence"/>
</dbReference>
<accession>A0ABP0KDP4</accession>